<feature type="domain" description="DNA polymerase III beta sliding clamp C-terminal" evidence="12">
    <location>
        <begin position="246"/>
        <end position="366"/>
    </location>
</feature>
<dbReference type="SUPFAM" id="SSF55979">
    <property type="entry name" value="DNA clamp"/>
    <property type="match status" value="3"/>
</dbReference>
<keyword evidence="5 9" id="KW-0548">Nucleotidyltransferase</keyword>
<keyword evidence="3 9" id="KW-0963">Cytoplasm</keyword>
<comment type="function">
    <text evidence="9">Confers DNA tethering and processivity to DNA polymerases and other proteins. Acts as a clamp, forming a ring around DNA (a reaction catalyzed by the clamp-loading complex) which diffuses in an ATP-independent manner freely and bidirectionally along dsDNA. Initially characterized for its ability to contact the catalytic subunit of DNA polymerase III (Pol III), a complex, multichain enzyme responsible for most of the replicative synthesis in bacteria; Pol III exhibits 3'-5' exonuclease proofreading activity. The beta chain is required for initiation of replication as well as for processivity of DNA replication.</text>
</comment>
<dbReference type="SMART" id="SM00480">
    <property type="entry name" value="POL3Bc"/>
    <property type="match status" value="1"/>
</dbReference>
<dbReference type="Gene3D" id="3.70.10.10">
    <property type="match status" value="1"/>
</dbReference>
<dbReference type="Pfam" id="PF02768">
    <property type="entry name" value="DNA_pol3_beta_3"/>
    <property type="match status" value="1"/>
</dbReference>
<dbReference type="PIRSF" id="PIRSF000804">
    <property type="entry name" value="DNA_pol_III_b"/>
    <property type="match status" value="1"/>
</dbReference>
<dbReference type="Gene3D" id="3.10.150.10">
    <property type="entry name" value="DNA Polymerase III, subunit A, domain 2"/>
    <property type="match status" value="1"/>
</dbReference>
<comment type="similarity">
    <text evidence="2 9">Belongs to the beta sliding clamp family.</text>
</comment>
<proteinExistence type="inferred from homology"/>
<name>A0A0G1NR02_9BACT</name>
<protein>
    <recommendedName>
        <fullName evidence="9">Beta sliding clamp</fullName>
    </recommendedName>
</protein>
<dbReference type="InterPro" id="IPR046938">
    <property type="entry name" value="DNA_clamp_sf"/>
</dbReference>
<evidence type="ECO:0000256" key="5">
    <source>
        <dbReference type="ARBA" id="ARBA00022695"/>
    </source>
</evidence>
<evidence type="ECO:0000256" key="9">
    <source>
        <dbReference type="PIRNR" id="PIRNR000804"/>
    </source>
</evidence>
<dbReference type="InterPro" id="IPR001001">
    <property type="entry name" value="DNA_polIII_beta"/>
</dbReference>
<evidence type="ECO:0000256" key="3">
    <source>
        <dbReference type="ARBA" id="ARBA00022490"/>
    </source>
</evidence>
<dbReference type="GO" id="GO:0003677">
    <property type="term" value="F:DNA binding"/>
    <property type="evidence" value="ECO:0007669"/>
    <property type="project" value="UniProtKB-UniRule"/>
</dbReference>
<feature type="domain" description="DNA polymerase III beta sliding clamp N-terminal" evidence="10">
    <location>
        <begin position="1"/>
        <end position="118"/>
    </location>
</feature>
<comment type="caution">
    <text evidence="13">The sequence shown here is derived from an EMBL/GenBank/DDBJ whole genome shotgun (WGS) entry which is preliminary data.</text>
</comment>
<dbReference type="NCBIfam" id="TIGR00663">
    <property type="entry name" value="dnan"/>
    <property type="match status" value="1"/>
</dbReference>
<organism evidence="13 14">
    <name type="scientific">Candidatus Azambacteria bacterium GW2011_GWC1_46_13</name>
    <dbReference type="NCBI Taxonomy" id="1618619"/>
    <lineage>
        <taxon>Bacteria</taxon>
        <taxon>Candidatus Azamiibacteriota</taxon>
    </lineage>
</organism>
<evidence type="ECO:0000313" key="13">
    <source>
        <dbReference type="EMBL" id="KKU22851.1"/>
    </source>
</evidence>
<dbReference type="InterPro" id="IPR022637">
    <property type="entry name" value="DNA_polIII_beta_cen"/>
</dbReference>
<dbReference type="InterPro" id="IPR022635">
    <property type="entry name" value="DNA_polIII_beta_C"/>
</dbReference>
<reference evidence="13 14" key="1">
    <citation type="journal article" date="2015" name="Nature">
        <title>rRNA introns, odd ribosomes, and small enigmatic genomes across a large radiation of phyla.</title>
        <authorList>
            <person name="Brown C.T."/>
            <person name="Hug L.A."/>
            <person name="Thomas B.C."/>
            <person name="Sharon I."/>
            <person name="Castelle C.J."/>
            <person name="Singh A."/>
            <person name="Wilkins M.J."/>
            <person name="Williams K.H."/>
            <person name="Banfield J.F."/>
        </authorList>
    </citation>
    <scope>NUCLEOTIDE SEQUENCE [LARGE SCALE GENOMIC DNA]</scope>
</reference>
<dbReference type="GO" id="GO:0005737">
    <property type="term" value="C:cytoplasm"/>
    <property type="evidence" value="ECO:0007669"/>
    <property type="project" value="UniProtKB-SubCell"/>
</dbReference>
<comment type="subcellular location">
    <subcellularLocation>
        <location evidence="1 9">Cytoplasm</location>
    </subcellularLocation>
</comment>
<comment type="subunit">
    <text evidence="9">Forms a ring-shaped head-to-tail homodimer around DNA.</text>
</comment>
<accession>A0A0G1NR02</accession>
<evidence type="ECO:0000256" key="4">
    <source>
        <dbReference type="ARBA" id="ARBA00022679"/>
    </source>
</evidence>
<evidence type="ECO:0000259" key="11">
    <source>
        <dbReference type="Pfam" id="PF02767"/>
    </source>
</evidence>
<keyword evidence="7 9" id="KW-0239">DNA-directed DNA polymerase</keyword>
<dbReference type="EMBL" id="LCLU01000003">
    <property type="protein sequence ID" value="KKU22851.1"/>
    <property type="molecule type" value="Genomic_DNA"/>
</dbReference>
<evidence type="ECO:0000256" key="6">
    <source>
        <dbReference type="ARBA" id="ARBA00022705"/>
    </source>
</evidence>
<evidence type="ECO:0000259" key="10">
    <source>
        <dbReference type="Pfam" id="PF00712"/>
    </source>
</evidence>
<dbReference type="GO" id="GO:0003887">
    <property type="term" value="F:DNA-directed DNA polymerase activity"/>
    <property type="evidence" value="ECO:0007669"/>
    <property type="project" value="UniProtKB-UniRule"/>
</dbReference>
<dbReference type="PANTHER" id="PTHR30478:SF0">
    <property type="entry name" value="BETA SLIDING CLAMP"/>
    <property type="match status" value="1"/>
</dbReference>
<evidence type="ECO:0000313" key="14">
    <source>
        <dbReference type="Proteomes" id="UP000034569"/>
    </source>
</evidence>
<evidence type="ECO:0000256" key="1">
    <source>
        <dbReference type="ARBA" id="ARBA00004496"/>
    </source>
</evidence>
<dbReference type="Pfam" id="PF02767">
    <property type="entry name" value="DNA_pol3_beta_2"/>
    <property type="match status" value="1"/>
</dbReference>
<gene>
    <name evidence="13" type="ORF">UX33_C0003G0015</name>
</gene>
<sequence>MKLVCLQENLKEGLNIAEKIVGKNLALPILSNLLLSAEKGRLKISATDLEIGINTWIPAKVVSEGSLTIPAKLLSNFINNLPAKQIEFETKANVLNVKCENFKAAMNGLDAKDYPIIPKTKKAEKIEINGQILKTAFLKTAFAAALKETRPEISGIFFKFNPKEIKIAATDSFRLAEKIILGGDFKSELSGSSIIPLRTVQELVRIIGEKNEQVKIIPESNQILFDMGETQLISRLIEGEYPNYEQIIPKDFETQTVLNKSDFINAVKLAGLFCGKTNDVKFFADTEKKILDIFSSQSDAGNSKSTLSVKKAKGKEITVVFNYKYVLDGLVNMQDEEVIFELNGEIKPGLVKSDQEQGYLYIFMPIKSA</sequence>
<dbReference type="GO" id="GO:0006271">
    <property type="term" value="P:DNA strand elongation involved in DNA replication"/>
    <property type="evidence" value="ECO:0007669"/>
    <property type="project" value="TreeGrafter"/>
</dbReference>
<dbReference type="GO" id="GO:0008408">
    <property type="term" value="F:3'-5' exonuclease activity"/>
    <property type="evidence" value="ECO:0007669"/>
    <property type="project" value="InterPro"/>
</dbReference>
<keyword evidence="4 9" id="KW-0808">Transferase</keyword>
<keyword evidence="6 9" id="KW-0235">DNA replication</keyword>
<keyword evidence="8" id="KW-0238">DNA-binding</keyword>
<dbReference type="CDD" id="cd00140">
    <property type="entry name" value="beta_clamp"/>
    <property type="match status" value="1"/>
</dbReference>
<dbReference type="InterPro" id="IPR022634">
    <property type="entry name" value="DNA_polIII_beta_N"/>
</dbReference>
<dbReference type="PANTHER" id="PTHR30478">
    <property type="entry name" value="DNA POLYMERASE III SUBUNIT BETA"/>
    <property type="match status" value="1"/>
</dbReference>
<dbReference type="GO" id="GO:0009360">
    <property type="term" value="C:DNA polymerase III complex"/>
    <property type="evidence" value="ECO:0007669"/>
    <property type="project" value="InterPro"/>
</dbReference>
<dbReference type="Proteomes" id="UP000034569">
    <property type="component" value="Unassembled WGS sequence"/>
</dbReference>
<feature type="domain" description="DNA polymerase III beta sliding clamp central" evidence="11">
    <location>
        <begin position="128"/>
        <end position="243"/>
    </location>
</feature>
<dbReference type="AlphaFoldDB" id="A0A0G1NR02"/>
<evidence type="ECO:0000256" key="2">
    <source>
        <dbReference type="ARBA" id="ARBA00010752"/>
    </source>
</evidence>
<evidence type="ECO:0000256" key="8">
    <source>
        <dbReference type="ARBA" id="ARBA00023125"/>
    </source>
</evidence>
<evidence type="ECO:0000259" key="12">
    <source>
        <dbReference type="Pfam" id="PF02768"/>
    </source>
</evidence>
<dbReference type="Pfam" id="PF00712">
    <property type="entry name" value="DNA_pol3_beta"/>
    <property type="match status" value="1"/>
</dbReference>
<evidence type="ECO:0000256" key="7">
    <source>
        <dbReference type="ARBA" id="ARBA00022932"/>
    </source>
</evidence>